<feature type="compositionally biased region" description="Low complexity" evidence="1">
    <location>
        <begin position="66"/>
        <end position="75"/>
    </location>
</feature>
<dbReference type="GO" id="GO:0032506">
    <property type="term" value="P:cytokinetic process"/>
    <property type="evidence" value="ECO:0007669"/>
    <property type="project" value="TreeGrafter"/>
</dbReference>
<dbReference type="GO" id="GO:0032153">
    <property type="term" value="C:cell division site"/>
    <property type="evidence" value="ECO:0007669"/>
    <property type="project" value="TreeGrafter"/>
</dbReference>
<evidence type="ECO:0000259" key="3">
    <source>
        <dbReference type="PROSITE" id="PS51724"/>
    </source>
</evidence>
<name>A0A7C4ZGR5_9DEIN</name>
<dbReference type="SUPFAM" id="SSF110997">
    <property type="entry name" value="Sporulation related repeat"/>
    <property type="match status" value="2"/>
</dbReference>
<organism evidence="4">
    <name type="scientific">Oceanithermus profundus</name>
    <dbReference type="NCBI Taxonomy" id="187137"/>
    <lineage>
        <taxon>Bacteria</taxon>
        <taxon>Thermotogati</taxon>
        <taxon>Deinococcota</taxon>
        <taxon>Deinococci</taxon>
        <taxon>Thermales</taxon>
        <taxon>Thermaceae</taxon>
        <taxon>Oceanithermus</taxon>
    </lineage>
</organism>
<keyword evidence="2" id="KW-0472">Membrane</keyword>
<dbReference type="AlphaFoldDB" id="A0A7C4ZGR5"/>
<keyword evidence="2" id="KW-1133">Transmembrane helix</keyword>
<sequence length="270" mass="28195">MRWLRDNWIDALIFAVFAVTVVGIVLFLTGVNPFKSQAPSGVTAPAGVETPAVGEPPAQADEGTAAEEPVTVVPLLPSPPAAEEPAPPAPQPEAGTQEPEPAPMSPSEAPAPRPAPAPAVPAGPESGTYRVSVGAFGNPLNALALAQRLQEQGYPVRLEPVGRVTRVVVGPYGRRSAAQAAAAKLSHLEPQVYRGDSPEPGQGYLQVGAFRQLASAEATVAALREQGIGPVVLHYRDPWIKVWVGPVESGETAALKQKLKDAGFEVVEVR</sequence>
<dbReference type="PANTHER" id="PTHR38687:SF1">
    <property type="entry name" value="CELL DIVISION PROTEIN DEDD"/>
    <property type="match status" value="1"/>
</dbReference>
<accession>A0A7C4ZGR5</accession>
<dbReference type="InterPro" id="IPR052521">
    <property type="entry name" value="Cell_div_SPOR-domain"/>
</dbReference>
<feature type="transmembrane region" description="Helical" evidence="2">
    <location>
        <begin position="12"/>
        <end position="31"/>
    </location>
</feature>
<feature type="compositionally biased region" description="Pro residues" evidence="1">
    <location>
        <begin position="76"/>
        <end position="91"/>
    </location>
</feature>
<feature type="region of interest" description="Disordered" evidence="1">
    <location>
        <begin position="38"/>
        <end position="125"/>
    </location>
</feature>
<reference evidence="4" key="1">
    <citation type="journal article" date="2020" name="mSystems">
        <title>Genome- and Community-Level Interaction Insights into Carbon Utilization and Element Cycling Functions of Hydrothermarchaeota in Hydrothermal Sediment.</title>
        <authorList>
            <person name="Zhou Z."/>
            <person name="Liu Y."/>
            <person name="Xu W."/>
            <person name="Pan J."/>
            <person name="Luo Z.H."/>
            <person name="Li M."/>
        </authorList>
    </citation>
    <scope>NUCLEOTIDE SEQUENCE [LARGE SCALE GENOMIC DNA]</scope>
    <source>
        <strain evidence="4">HyVt-570</strain>
    </source>
</reference>
<dbReference type="PANTHER" id="PTHR38687">
    <property type="entry name" value="CELL DIVISION PROTEIN DEDD-RELATED"/>
    <property type="match status" value="1"/>
</dbReference>
<evidence type="ECO:0000256" key="1">
    <source>
        <dbReference type="SAM" id="MobiDB-lite"/>
    </source>
</evidence>
<dbReference type="GO" id="GO:0042834">
    <property type="term" value="F:peptidoglycan binding"/>
    <property type="evidence" value="ECO:0007669"/>
    <property type="project" value="InterPro"/>
</dbReference>
<dbReference type="EMBL" id="DRPZ01000099">
    <property type="protein sequence ID" value="HGY09159.1"/>
    <property type="molecule type" value="Genomic_DNA"/>
</dbReference>
<keyword evidence="2" id="KW-0812">Transmembrane</keyword>
<gene>
    <name evidence="4" type="ORF">ENK37_03760</name>
</gene>
<dbReference type="Gene3D" id="3.30.70.1070">
    <property type="entry name" value="Sporulation related repeat"/>
    <property type="match status" value="2"/>
</dbReference>
<evidence type="ECO:0000256" key="2">
    <source>
        <dbReference type="SAM" id="Phobius"/>
    </source>
</evidence>
<protein>
    <submittedName>
        <fullName evidence="4">SPOR domain-containing protein</fullName>
    </submittedName>
</protein>
<comment type="caution">
    <text evidence="4">The sequence shown here is derived from an EMBL/GenBank/DDBJ whole genome shotgun (WGS) entry which is preliminary data.</text>
</comment>
<dbReference type="Pfam" id="PF05036">
    <property type="entry name" value="SPOR"/>
    <property type="match status" value="2"/>
</dbReference>
<evidence type="ECO:0000313" key="4">
    <source>
        <dbReference type="EMBL" id="HGY09159.1"/>
    </source>
</evidence>
<dbReference type="Proteomes" id="UP000885759">
    <property type="component" value="Unassembled WGS sequence"/>
</dbReference>
<proteinExistence type="predicted"/>
<dbReference type="PROSITE" id="PS51724">
    <property type="entry name" value="SPOR"/>
    <property type="match status" value="1"/>
</dbReference>
<feature type="domain" description="SPOR" evidence="3">
    <location>
        <begin position="123"/>
        <end position="200"/>
    </location>
</feature>
<dbReference type="GO" id="GO:0030428">
    <property type="term" value="C:cell septum"/>
    <property type="evidence" value="ECO:0007669"/>
    <property type="project" value="TreeGrafter"/>
</dbReference>
<feature type="compositionally biased region" description="Pro residues" evidence="1">
    <location>
        <begin position="100"/>
        <end position="121"/>
    </location>
</feature>
<dbReference type="InterPro" id="IPR036680">
    <property type="entry name" value="SPOR-like_sf"/>
</dbReference>
<dbReference type="InterPro" id="IPR007730">
    <property type="entry name" value="SPOR-like_dom"/>
</dbReference>